<evidence type="ECO:0008006" key="4">
    <source>
        <dbReference type="Google" id="ProtNLM"/>
    </source>
</evidence>
<evidence type="ECO:0000256" key="1">
    <source>
        <dbReference type="PROSITE-ProRule" id="PRU00339"/>
    </source>
</evidence>
<accession>A0AAX3BF76</accession>
<organism evidence="2 3">
    <name type="scientific">Thermospira aquatica</name>
    <dbReference type="NCBI Taxonomy" id="2828656"/>
    <lineage>
        <taxon>Bacteria</taxon>
        <taxon>Pseudomonadati</taxon>
        <taxon>Spirochaetota</taxon>
        <taxon>Spirochaetia</taxon>
        <taxon>Brevinematales</taxon>
        <taxon>Thermospiraceae</taxon>
        <taxon>Thermospira</taxon>
    </lineage>
</organism>
<reference evidence="2" key="2">
    <citation type="submission" date="2022-06" db="EMBL/GenBank/DDBJ databases">
        <title>Thermospira aquatica gen. nov., sp. nov.</title>
        <authorList>
            <person name="Ben Ali Gam Z."/>
            <person name="Labat M."/>
        </authorList>
    </citation>
    <scope>NUCLEOTIDE SEQUENCE</scope>
    <source>
        <strain evidence="2">F1F22</strain>
    </source>
</reference>
<dbReference type="PROSITE" id="PS50005">
    <property type="entry name" value="TPR"/>
    <property type="match status" value="1"/>
</dbReference>
<dbReference type="EMBL" id="CP073355">
    <property type="protein sequence ID" value="URA10778.1"/>
    <property type="molecule type" value="Genomic_DNA"/>
</dbReference>
<gene>
    <name evidence="2" type="ORF">KDW03_02955</name>
</gene>
<dbReference type="KEGG" id="taqu:KDW03_02955"/>
<keyword evidence="3" id="KW-1185">Reference proteome</keyword>
<proteinExistence type="predicted"/>
<dbReference type="InterPro" id="IPR011990">
    <property type="entry name" value="TPR-like_helical_dom_sf"/>
</dbReference>
<dbReference type="AlphaFoldDB" id="A0AAX3BF76"/>
<dbReference type="SUPFAM" id="SSF48452">
    <property type="entry name" value="TPR-like"/>
    <property type="match status" value="1"/>
</dbReference>
<dbReference type="Gene3D" id="1.25.40.10">
    <property type="entry name" value="Tetratricopeptide repeat domain"/>
    <property type="match status" value="1"/>
</dbReference>
<dbReference type="InterPro" id="IPR019734">
    <property type="entry name" value="TPR_rpt"/>
</dbReference>
<keyword evidence="1" id="KW-0802">TPR repeat</keyword>
<dbReference type="Proteomes" id="UP001056539">
    <property type="component" value="Chromosome"/>
</dbReference>
<sequence>MKMSRLSWLIFVGMLLVSWVFAQDYSMYSPDARKTLASDWLLTGKAYLQVKKYSKAKNCFIYAHNLYPMGEAAQEAREILSQQFKVKLTYDAEKTFTTFVSQAQRANNLQSRINLYLMALDAKKDARIYEQVALTYLELGQRDKAKEYALMAVQAGLPKEELDSRLSSL</sequence>
<name>A0AAX3BF76_9SPIR</name>
<dbReference type="RefSeq" id="WP_271435907.1">
    <property type="nucleotide sequence ID" value="NZ_CP073355.1"/>
</dbReference>
<evidence type="ECO:0000313" key="2">
    <source>
        <dbReference type="EMBL" id="URA10778.1"/>
    </source>
</evidence>
<feature type="repeat" description="TPR" evidence="1">
    <location>
        <begin position="37"/>
        <end position="70"/>
    </location>
</feature>
<evidence type="ECO:0000313" key="3">
    <source>
        <dbReference type="Proteomes" id="UP001056539"/>
    </source>
</evidence>
<reference evidence="2" key="1">
    <citation type="submission" date="2021-04" db="EMBL/GenBank/DDBJ databases">
        <authorList>
            <person name="Postec A."/>
        </authorList>
    </citation>
    <scope>NUCLEOTIDE SEQUENCE</scope>
    <source>
        <strain evidence="2">F1F22</strain>
    </source>
</reference>
<protein>
    <recommendedName>
        <fullName evidence="4">Tetratricopeptide repeat protein</fullName>
    </recommendedName>
</protein>